<dbReference type="EMBL" id="PISD01000054">
    <property type="protein sequence ID" value="PKG26899.1"/>
    <property type="molecule type" value="Genomic_DNA"/>
</dbReference>
<comment type="caution">
    <text evidence="1">The sequence shown here is derived from an EMBL/GenBank/DDBJ whole genome shotgun (WGS) entry which is preliminary data.</text>
</comment>
<reference evidence="1 2" key="1">
    <citation type="journal article" date="2010" name="Int. J. Syst. Evol. Microbiol.">
        <title>Bacillus horneckiae sp. nov., isolated from a spacecraft-assembly clean room.</title>
        <authorList>
            <person name="Vaishampayan P."/>
            <person name="Probst A."/>
            <person name="Krishnamurthi S."/>
            <person name="Ghosh S."/>
            <person name="Osman S."/>
            <person name="McDowall A."/>
            <person name="Ruckmani A."/>
            <person name="Mayilraj S."/>
            <person name="Venkateswaran K."/>
        </authorList>
    </citation>
    <scope>NUCLEOTIDE SEQUENCE [LARGE SCALE GENOMIC DNA]</scope>
    <source>
        <strain evidence="2">1PO1SC</strain>
    </source>
</reference>
<name>A0A2N0ZBN4_9BACI</name>
<gene>
    <name evidence="1" type="ORF">CWS20_21575</name>
</gene>
<evidence type="ECO:0008006" key="3">
    <source>
        <dbReference type="Google" id="ProtNLM"/>
    </source>
</evidence>
<proteinExistence type="predicted"/>
<dbReference type="Proteomes" id="UP000233343">
    <property type="component" value="Unassembled WGS sequence"/>
</dbReference>
<evidence type="ECO:0000313" key="2">
    <source>
        <dbReference type="Proteomes" id="UP000233343"/>
    </source>
</evidence>
<dbReference type="Pfam" id="PF20074">
    <property type="entry name" value="DUF6470"/>
    <property type="match status" value="1"/>
</dbReference>
<dbReference type="AlphaFoldDB" id="A0A2N0ZBN4"/>
<dbReference type="InterPro" id="IPR045527">
    <property type="entry name" value="DUF6470"/>
</dbReference>
<keyword evidence="2" id="KW-1185">Reference proteome</keyword>
<dbReference type="RefSeq" id="WP_066189814.1">
    <property type="nucleotide sequence ID" value="NZ_CP194732.1"/>
</dbReference>
<evidence type="ECO:0000313" key="1">
    <source>
        <dbReference type="EMBL" id="PKG26899.1"/>
    </source>
</evidence>
<sequence length="187" mass="21264">METTIRNAQIGIQYDQPNLKMKQPQADLRIQQPAADLKISHEASKLYIDQSEALADVDYKGTGRRVKEWAEQAQVTATEGIARRVSEGDAMMKIENGAGVIPQIAKQYSQSPIKSPSIGYLPKTHFRVNIDYDPGSVEVDVQRNDPIIDARINKPVIDHEYWRANVYLQEKESLSFELKNFNVDEYI</sequence>
<accession>A0A2N0ZBN4</accession>
<protein>
    <recommendedName>
        <fullName evidence="3">YviE</fullName>
    </recommendedName>
</protein>
<organism evidence="1 2">
    <name type="scientific">Cytobacillus horneckiae</name>
    <dbReference type="NCBI Taxonomy" id="549687"/>
    <lineage>
        <taxon>Bacteria</taxon>
        <taxon>Bacillati</taxon>
        <taxon>Bacillota</taxon>
        <taxon>Bacilli</taxon>
        <taxon>Bacillales</taxon>
        <taxon>Bacillaceae</taxon>
        <taxon>Cytobacillus</taxon>
    </lineage>
</organism>